<organism evidence="1 2">
    <name type="scientific">Paenirhodobacter enshiensis</name>
    <dbReference type="NCBI Taxonomy" id="1105367"/>
    <lineage>
        <taxon>Bacteria</taxon>
        <taxon>Pseudomonadati</taxon>
        <taxon>Pseudomonadota</taxon>
        <taxon>Alphaproteobacteria</taxon>
        <taxon>Rhodobacterales</taxon>
        <taxon>Rhodobacter group</taxon>
        <taxon>Paenirhodobacter</taxon>
    </lineage>
</organism>
<name>A0A086Y627_9RHOB</name>
<evidence type="ECO:0000313" key="2">
    <source>
        <dbReference type="Proteomes" id="UP000028824"/>
    </source>
</evidence>
<dbReference type="OrthoDB" id="7869924at2"/>
<dbReference type="Gene3D" id="6.10.280.50">
    <property type="match status" value="1"/>
</dbReference>
<comment type="caution">
    <text evidence="1">The sequence shown here is derived from an EMBL/GenBank/DDBJ whole genome shotgun (WGS) entry which is preliminary data.</text>
</comment>
<evidence type="ECO:0000313" key="1">
    <source>
        <dbReference type="EMBL" id="KFI29727.1"/>
    </source>
</evidence>
<keyword evidence="2" id="KW-1185">Reference proteome</keyword>
<dbReference type="RefSeq" id="WP_036634826.1">
    <property type="nucleotide sequence ID" value="NZ_CAXYYU010000024.1"/>
</dbReference>
<dbReference type="Proteomes" id="UP000028824">
    <property type="component" value="Unassembled WGS sequence"/>
</dbReference>
<accession>A0A086Y627</accession>
<dbReference type="Pfam" id="PF04325">
    <property type="entry name" value="DUF465"/>
    <property type="match status" value="1"/>
</dbReference>
<gene>
    <name evidence="1" type="ORF">CG50_08825</name>
</gene>
<dbReference type="EMBL" id="JFZB01000003">
    <property type="protein sequence ID" value="KFI29727.1"/>
    <property type="molecule type" value="Genomic_DNA"/>
</dbReference>
<dbReference type="STRING" id="1105367.CG50_08825"/>
<proteinExistence type="predicted"/>
<sequence>MNAHSDTPFEMNSEEVLRVRLEVLRREHRDLDEAISALVASGHADQLRIVRLKKQKLALKDQIARIEDQLTPDIIA</sequence>
<dbReference type="AlphaFoldDB" id="A0A086Y627"/>
<protein>
    <recommendedName>
        <fullName evidence="3">Small protein containing a coiled-coil domain containing protein</fullName>
    </recommendedName>
</protein>
<evidence type="ECO:0008006" key="3">
    <source>
        <dbReference type="Google" id="ProtNLM"/>
    </source>
</evidence>
<reference evidence="1 2" key="1">
    <citation type="submission" date="2014-03" db="EMBL/GenBank/DDBJ databases">
        <title>Genome of Paenirhodobacter enshiensis DW2-9.</title>
        <authorList>
            <person name="Wang D."/>
            <person name="Wang G."/>
        </authorList>
    </citation>
    <scope>NUCLEOTIDE SEQUENCE [LARGE SCALE GENOMIC DNA]</scope>
    <source>
        <strain evidence="1 2">DW2-9</strain>
    </source>
</reference>
<dbReference type="InterPro" id="IPR007420">
    <property type="entry name" value="DUF465"/>
</dbReference>
<dbReference type="InterPro" id="IPR038444">
    <property type="entry name" value="DUF465_sf"/>
</dbReference>
<dbReference type="eggNOG" id="COG5481">
    <property type="taxonomic scope" value="Bacteria"/>
</dbReference>